<sequence length="113" mass="11532">MTPTLSDAWFLAAAPSHSAAYDPRPAGADILLEYLAWAVTAAGVFGLLVVGLNMAVQMNRGEPGEGGAHFRGAFIVVIACLIGTTAGPLVSFLGDVSLAPTQQPAEPSLTPTP</sequence>
<dbReference type="AlphaFoldDB" id="A0A919A4Q3"/>
<protein>
    <submittedName>
        <fullName evidence="2">Uncharacterized protein</fullName>
    </submittedName>
</protein>
<evidence type="ECO:0000313" key="2">
    <source>
        <dbReference type="EMBL" id="GHE85314.1"/>
    </source>
</evidence>
<evidence type="ECO:0000256" key="1">
    <source>
        <dbReference type="SAM" id="Phobius"/>
    </source>
</evidence>
<dbReference type="Proteomes" id="UP000630718">
    <property type="component" value="Unassembled WGS sequence"/>
</dbReference>
<keyword evidence="1" id="KW-0472">Membrane</keyword>
<organism evidence="2 3">
    <name type="scientific">Streptomyces fumanus</name>
    <dbReference type="NCBI Taxonomy" id="67302"/>
    <lineage>
        <taxon>Bacteria</taxon>
        <taxon>Bacillati</taxon>
        <taxon>Actinomycetota</taxon>
        <taxon>Actinomycetes</taxon>
        <taxon>Kitasatosporales</taxon>
        <taxon>Streptomycetaceae</taxon>
        <taxon>Streptomyces</taxon>
    </lineage>
</organism>
<dbReference type="EMBL" id="BNBI01000001">
    <property type="protein sequence ID" value="GHE85314.1"/>
    <property type="molecule type" value="Genomic_DNA"/>
</dbReference>
<comment type="caution">
    <text evidence="2">The sequence shown here is derived from an EMBL/GenBank/DDBJ whole genome shotgun (WGS) entry which is preliminary data.</text>
</comment>
<accession>A0A919A4Q3</accession>
<dbReference type="RefSeq" id="WP_190202450.1">
    <property type="nucleotide sequence ID" value="NZ_BNBI01000001.1"/>
</dbReference>
<gene>
    <name evidence="2" type="ORF">GCM10018772_05670</name>
</gene>
<proteinExistence type="predicted"/>
<evidence type="ECO:0000313" key="3">
    <source>
        <dbReference type="Proteomes" id="UP000630718"/>
    </source>
</evidence>
<name>A0A919A4Q3_9ACTN</name>
<keyword evidence="3" id="KW-1185">Reference proteome</keyword>
<keyword evidence="1" id="KW-0812">Transmembrane</keyword>
<feature type="transmembrane region" description="Helical" evidence="1">
    <location>
        <begin position="68"/>
        <end position="90"/>
    </location>
</feature>
<reference evidence="2" key="1">
    <citation type="journal article" date="2014" name="Int. J. Syst. Evol. Microbiol.">
        <title>Complete genome sequence of Corynebacterium casei LMG S-19264T (=DSM 44701T), isolated from a smear-ripened cheese.</title>
        <authorList>
            <consortium name="US DOE Joint Genome Institute (JGI-PGF)"/>
            <person name="Walter F."/>
            <person name="Albersmeier A."/>
            <person name="Kalinowski J."/>
            <person name="Ruckert C."/>
        </authorList>
    </citation>
    <scope>NUCLEOTIDE SEQUENCE</scope>
    <source>
        <strain evidence="2">JCM 4477</strain>
    </source>
</reference>
<keyword evidence="1" id="KW-1133">Transmembrane helix</keyword>
<feature type="transmembrane region" description="Helical" evidence="1">
    <location>
        <begin position="34"/>
        <end position="56"/>
    </location>
</feature>
<reference evidence="2" key="2">
    <citation type="submission" date="2020-09" db="EMBL/GenBank/DDBJ databases">
        <authorList>
            <person name="Sun Q."/>
            <person name="Ohkuma M."/>
        </authorList>
    </citation>
    <scope>NUCLEOTIDE SEQUENCE</scope>
    <source>
        <strain evidence="2">JCM 4477</strain>
    </source>
</reference>